<evidence type="ECO:0000313" key="2">
    <source>
        <dbReference type="EMBL" id="MBR0656624.1"/>
    </source>
</evidence>
<feature type="transmembrane region" description="Helical" evidence="1">
    <location>
        <begin position="151"/>
        <end position="184"/>
    </location>
</feature>
<dbReference type="AlphaFoldDB" id="A0AAF1KNT6"/>
<feature type="transmembrane region" description="Helical" evidence="1">
    <location>
        <begin position="117"/>
        <end position="139"/>
    </location>
</feature>
<feature type="transmembrane region" description="Helical" evidence="1">
    <location>
        <begin position="217"/>
        <end position="238"/>
    </location>
</feature>
<proteinExistence type="predicted"/>
<name>A0AAF1KNT6_9PROT</name>
<reference evidence="2" key="2">
    <citation type="journal article" date="2021" name="Syst. Appl. Microbiol.">
        <title>Roseomonas hellenica sp. nov., isolated from roots of wild-growing Alkanna tinctoria.</title>
        <authorList>
            <person name="Rat A."/>
            <person name="Naranjo H.D."/>
            <person name="Lebbe L."/>
            <person name="Cnockaert M."/>
            <person name="Krigas N."/>
            <person name="Grigoriadou K."/>
            <person name="Maloupa E."/>
            <person name="Willems A."/>
        </authorList>
    </citation>
    <scope>NUCLEOTIDE SEQUENCE</scope>
    <source>
        <strain evidence="2">LMG 28251</strain>
    </source>
</reference>
<feature type="transmembrane region" description="Helical" evidence="1">
    <location>
        <begin position="37"/>
        <end position="57"/>
    </location>
</feature>
<evidence type="ECO:0000313" key="3">
    <source>
        <dbReference type="Proteomes" id="UP001196068"/>
    </source>
</evidence>
<keyword evidence="1" id="KW-0472">Membrane</keyword>
<dbReference type="Proteomes" id="UP001196068">
    <property type="component" value="Unassembled WGS sequence"/>
</dbReference>
<dbReference type="RefSeq" id="WP_211875489.1">
    <property type="nucleotide sequence ID" value="NZ_JAAEDH010000020.1"/>
</dbReference>
<keyword evidence="3" id="KW-1185">Reference proteome</keyword>
<feature type="transmembrane region" description="Helical" evidence="1">
    <location>
        <begin position="69"/>
        <end position="87"/>
    </location>
</feature>
<keyword evidence="1" id="KW-1133">Transmembrane helix</keyword>
<evidence type="ECO:0000256" key="1">
    <source>
        <dbReference type="SAM" id="Phobius"/>
    </source>
</evidence>
<reference evidence="2" key="1">
    <citation type="submission" date="2020-01" db="EMBL/GenBank/DDBJ databases">
        <authorList>
            <person name="Rat A."/>
        </authorList>
    </citation>
    <scope>NUCLEOTIDE SEQUENCE</scope>
    <source>
        <strain evidence="2">LMG 28251</strain>
    </source>
</reference>
<organism evidence="2 3">
    <name type="scientific">Plastoroseomonas arctica</name>
    <dbReference type="NCBI Taxonomy" id="1509237"/>
    <lineage>
        <taxon>Bacteria</taxon>
        <taxon>Pseudomonadati</taxon>
        <taxon>Pseudomonadota</taxon>
        <taxon>Alphaproteobacteria</taxon>
        <taxon>Acetobacterales</taxon>
        <taxon>Acetobacteraceae</taxon>
        <taxon>Plastoroseomonas</taxon>
    </lineage>
</organism>
<gene>
    <name evidence="2" type="ORF">GXW79_16210</name>
</gene>
<feature type="transmembrane region" description="Helical" evidence="1">
    <location>
        <begin position="190"/>
        <end position="210"/>
    </location>
</feature>
<dbReference type="EMBL" id="JAAEDH010000020">
    <property type="protein sequence ID" value="MBR0656624.1"/>
    <property type="molecule type" value="Genomic_DNA"/>
</dbReference>
<feature type="transmembrane region" description="Helical" evidence="1">
    <location>
        <begin position="94"/>
        <end position="111"/>
    </location>
</feature>
<feature type="transmembrane region" description="Helical" evidence="1">
    <location>
        <begin position="12"/>
        <end position="30"/>
    </location>
</feature>
<protein>
    <submittedName>
        <fullName evidence="2">Uncharacterized protein</fullName>
    </submittedName>
</protein>
<feature type="transmembrane region" description="Helical" evidence="1">
    <location>
        <begin position="244"/>
        <end position="262"/>
    </location>
</feature>
<accession>A0AAF1KNT6</accession>
<comment type="caution">
    <text evidence="2">The sequence shown here is derived from an EMBL/GenBank/DDBJ whole genome shotgun (WGS) entry which is preliminary data.</text>
</comment>
<keyword evidence="1" id="KW-0812">Transmembrane</keyword>
<sequence length="266" mass="26043">MSLDSLWTQAWPWRGSLIALLVALGWAAGLRLARQPALGPAAAALGLAVGWVVTMGLVTASPRQLAERLPVLGLALAVLALVLAGLLRGRAGVIGLLMAALAVLGAAWWMAGAPMHGPSLVAALPVLAGVAAFGGAMLLRLDDATDGAKAALALLAGLLVAGGFGPQPMLAGCVAGAAIGAALAGAGGGPAVRAALAPAIAALGALPVIARGQPSDWAAAAAPLLALWLGPVIGRRLPARLGPALGWAIAAAPAIGLAWYLAPGRR</sequence>